<dbReference type="InterPro" id="IPR020845">
    <property type="entry name" value="AMP-binding_CS"/>
</dbReference>
<reference evidence="5 6" key="1">
    <citation type="submission" date="2023-07" db="EMBL/GenBank/DDBJ databases">
        <title>Sorghum-associated microbial communities from plants grown in Nebraska, USA.</title>
        <authorList>
            <person name="Schachtman D."/>
        </authorList>
    </citation>
    <scope>NUCLEOTIDE SEQUENCE [LARGE SCALE GENOMIC DNA]</scope>
    <source>
        <strain evidence="5 6">4256</strain>
    </source>
</reference>
<dbReference type="PANTHER" id="PTHR43201:SF5">
    <property type="entry name" value="MEDIUM-CHAIN ACYL-COA LIGASE ACSF2, MITOCHONDRIAL"/>
    <property type="match status" value="1"/>
</dbReference>
<dbReference type="InterPro" id="IPR000873">
    <property type="entry name" value="AMP-dep_synth/lig_dom"/>
</dbReference>
<protein>
    <submittedName>
        <fullName evidence="5">Acyl-CoA synthetase (AMP-forming)/AMP-acid ligase II</fullName>
    </submittedName>
</protein>
<dbReference type="InterPro" id="IPR025110">
    <property type="entry name" value="AMP-bd_C"/>
</dbReference>
<accession>A0ABU1X686</accession>
<dbReference type="Gene3D" id="3.40.50.12780">
    <property type="entry name" value="N-terminal domain of ligase-like"/>
    <property type="match status" value="1"/>
</dbReference>
<proteinExistence type="inferred from homology"/>
<comment type="similarity">
    <text evidence="1">Belongs to the ATP-dependent AMP-binding enzyme family.</text>
</comment>
<feature type="domain" description="AMP-dependent synthetase/ligase" evidence="3">
    <location>
        <begin position="13"/>
        <end position="377"/>
    </location>
</feature>
<gene>
    <name evidence="5" type="ORF">J2W40_003946</name>
</gene>
<keyword evidence="2 5" id="KW-0436">Ligase</keyword>
<evidence type="ECO:0000259" key="4">
    <source>
        <dbReference type="Pfam" id="PF13193"/>
    </source>
</evidence>
<dbReference type="NCBIfam" id="NF004837">
    <property type="entry name" value="PRK06187.1"/>
    <property type="match status" value="1"/>
</dbReference>
<evidence type="ECO:0000313" key="6">
    <source>
        <dbReference type="Proteomes" id="UP001267638"/>
    </source>
</evidence>
<dbReference type="Pfam" id="PF00501">
    <property type="entry name" value="AMP-binding"/>
    <property type="match status" value="1"/>
</dbReference>
<dbReference type="RefSeq" id="WP_310227627.1">
    <property type="nucleotide sequence ID" value="NZ_JAVDWV010000028.1"/>
</dbReference>
<dbReference type="InterPro" id="IPR045851">
    <property type="entry name" value="AMP-bd_C_sf"/>
</dbReference>
<evidence type="ECO:0000313" key="5">
    <source>
        <dbReference type="EMBL" id="MDR7157098.1"/>
    </source>
</evidence>
<dbReference type="Gene3D" id="3.30.300.30">
    <property type="match status" value="1"/>
</dbReference>
<dbReference type="SUPFAM" id="SSF56801">
    <property type="entry name" value="Acetyl-CoA synthetase-like"/>
    <property type="match status" value="1"/>
</dbReference>
<evidence type="ECO:0000256" key="2">
    <source>
        <dbReference type="ARBA" id="ARBA00022598"/>
    </source>
</evidence>
<evidence type="ECO:0000256" key="1">
    <source>
        <dbReference type="ARBA" id="ARBA00006432"/>
    </source>
</evidence>
<feature type="domain" description="AMP-binding enzyme C-terminal" evidence="4">
    <location>
        <begin position="427"/>
        <end position="502"/>
    </location>
</feature>
<dbReference type="PANTHER" id="PTHR43201">
    <property type="entry name" value="ACYL-COA SYNTHETASE"/>
    <property type="match status" value="1"/>
</dbReference>
<comment type="caution">
    <text evidence="5">The sequence shown here is derived from an EMBL/GenBank/DDBJ whole genome shotgun (WGS) entry which is preliminary data.</text>
</comment>
<dbReference type="GO" id="GO:0016874">
    <property type="term" value="F:ligase activity"/>
    <property type="evidence" value="ECO:0007669"/>
    <property type="project" value="UniProtKB-KW"/>
</dbReference>
<sequence>MTNGSSFTLANMLEANARNYADHPAWVFQGNTLTHGQYLDRGRRLASAWTKLGLIRQERVAVMSRNCLEICEVYAASEVGGFVTATVSFRFAPPEVVYVVNDSMPKIFVFEEEFADLIDGIRDSLETVEHFVCIGKAPAWATSYGDVIATGDADFWAQVANDDLCSLIYTSGTTGRPKGVMLTHGGKAACAESISALMMAGPADRILLMMPMFHVGAKDMSLGQSWRAGTVYLHRDFDPELILQTIQDEKITITHMAPTMVQMVLDHPRIDEFDLSSLRMIVYSAAAMPTALLRRGLDKLGNVFLQMYGQTEGSGIILPIEDHQPDAEERYRRRLQSIGIPFPGVQVRLVNDDGQDCAIDEPGEILLRGPIMMKGYWNKSDATLETLRDGWLHTGDMGKFDDDGYIYLVDRKKDMIVSGGENIYSREVEEAIYQHDAVANAAVIGVPDEKWGEAVRAVVQLRVGASVGEAELIAHCRTLIAGYKCPKSIVFADDLPKLASGKINKLAIRKEHGRP</sequence>
<name>A0ABU1X686_SPHXE</name>
<dbReference type="Pfam" id="PF13193">
    <property type="entry name" value="AMP-binding_C"/>
    <property type="match status" value="1"/>
</dbReference>
<keyword evidence="6" id="KW-1185">Reference proteome</keyword>
<dbReference type="InterPro" id="IPR042099">
    <property type="entry name" value="ANL_N_sf"/>
</dbReference>
<dbReference type="CDD" id="cd17631">
    <property type="entry name" value="FACL_FadD13-like"/>
    <property type="match status" value="1"/>
</dbReference>
<dbReference type="Proteomes" id="UP001267638">
    <property type="component" value="Unassembled WGS sequence"/>
</dbReference>
<evidence type="ECO:0000259" key="3">
    <source>
        <dbReference type="Pfam" id="PF00501"/>
    </source>
</evidence>
<dbReference type="PROSITE" id="PS00455">
    <property type="entry name" value="AMP_BINDING"/>
    <property type="match status" value="1"/>
</dbReference>
<organism evidence="5 6">
    <name type="scientific">Sphingobium xenophagum</name>
    <dbReference type="NCBI Taxonomy" id="121428"/>
    <lineage>
        <taxon>Bacteria</taxon>
        <taxon>Pseudomonadati</taxon>
        <taxon>Pseudomonadota</taxon>
        <taxon>Alphaproteobacteria</taxon>
        <taxon>Sphingomonadales</taxon>
        <taxon>Sphingomonadaceae</taxon>
        <taxon>Sphingobium</taxon>
    </lineage>
</organism>
<dbReference type="EMBL" id="JAVDWV010000028">
    <property type="protein sequence ID" value="MDR7157098.1"/>
    <property type="molecule type" value="Genomic_DNA"/>
</dbReference>